<dbReference type="PROSITE" id="PS51745">
    <property type="entry name" value="PB1"/>
    <property type="match status" value="1"/>
</dbReference>
<dbReference type="Proteomes" id="UP001605036">
    <property type="component" value="Unassembled WGS sequence"/>
</dbReference>
<dbReference type="InterPro" id="IPR053793">
    <property type="entry name" value="PB1-like"/>
</dbReference>
<keyword evidence="3" id="KW-0862">Zinc</keyword>
<dbReference type="SUPFAM" id="SSF46934">
    <property type="entry name" value="UBA-like"/>
    <property type="match status" value="2"/>
</dbReference>
<proteinExistence type="predicted"/>
<comment type="caution">
    <text evidence="8">The sequence shown here is derived from an EMBL/GenBank/DDBJ whole genome shotgun (WGS) entry which is preliminary data.</text>
</comment>
<dbReference type="InterPro" id="IPR000270">
    <property type="entry name" value="PB1_dom"/>
</dbReference>
<dbReference type="Pfam" id="PF16158">
    <property type="entry name" value="N_BRCA1_IG"/>
    <property type="match status" value="1"/>
</dbReference>
<dbReference type="SMART" id="SM00291">
    <property type="entry name" value="ZnF_ZZ"/>
    <property type="match status" value="1"/>
</dbReference>
<dbReference type="AlphaFoldDB" id="A0ABD1YPE5"/>
<dbReference type="Gene3D" id="3.10.20.90">
    <property type="entry name" value="Phosphatidylinositol 3-kinase Catalytic Subunit, Chain A, domain 1"/>
    <property type="match status" value="1"/>
</dbReference>
<organism evidence="8 9">
    <name type="scientific">Riccia fluitans</name>
    <dbReference type="NCBI Taxonomy" id="41844"/>
    <lineage>
        <taxon>Eukaryota</taxon>
        <taxon>Viridiplantae</taxon>
        <taxon>Streptophyta</taxon>
        <taxon>Embryophyta</taxon>
        <taxon>Marchantiophyta</taxon>
        <taxon>Marchantiopsida</taxon>
        <taxon>Marchantiidae</taxon>
        <taxon>Marchantiales</taxon>
        <taxon>Ricciaceae</taxon>
        <taxon>Riccia</taxon>
    </lineage>
</organism>
<dbReference type="PROSITE" id="PS50135">
    <property type="entry name" value="ZF_ZZ_2"/>
    <property type="match status" value="1"/>
</dbReference>
<dbReference type="InterPro" id="IPR013783">
    <property type="entry name" value="Ig-like_fold"/>
</dbReference>
<dbReference type="Gene3D" id="1.10.8.10">
    <property type="entry name" value="DNA helicase RuvA subunit, C-terminal domain"/>
    <property type="match status" value="2"/>
</dbReference>
<dbReference type="CDD" id="cd14947">
    <property type="entry name" value="NBR1_like"/>
    <property type="match status" value="1"/>
</dbReference>
<feature type="region of interest" description="Disordered" evidence="5">
    <location>
        <begin position="419"/>
        <end position="472"/>
    </location>
</feature>
<evidence type="ECO:0008006" key="10">
    <source>
        <dbReference type="Google" id="ProtNLM"/>
    </source>
</evidence>
<feature type="region of interest" description="Disordered" evidence="5">
    <location>
        <begin position="482"/>
        <end position="501"/>
    </location>
</feature>
<dbReference type="PANTHER" id="PTHR20930:SF0">
    <property type="entry name" value="PROTEIN ILRUN"/>
    <property type="match status" value="1"/>
</dbReference>
<evidence type="ECO:0000256" key="2">
    <source>
        <dbReference type="ARBA" id="ARBA00022771"/>
    </source>
</evidence>
<dbReference type="InterPro" id="IPR043145">
    <property type="entry name" value="Znf_ZZ_sf"/>
</dbReference>
<gene>
    <name evidence="8" type="ORF">R1flu_004137</name>
</gene>
<dbReference type="Gene3D" id="2.60.40.10">
    <property type="entry name" value="Immunoglobulins"/>
    <property type="match status" value="1"/>
</dbReference>
<dbReference type="GO" id="GO:0008270">
    <property type="term" value="F:zinc ion binding"/>
    <property type="evidence" value="ECO:0007669"/>
    <property type="project" value="UniProtKB-KW"/>
</dbReference>
<evidence type="ECO:0000259" key="7">
    <source>
        <dbReference type="PROSITE" id="PS51745"/>
    </source>
</evidence>
<keyword evidence="9" id="KW-1185">Reference proteome</keyword>
<dbReference type="InterPro" id="IPR056893">
    <property type="entry name" value="UBA_Nbr1_C"/>
</dbReference>
<dbReference type="Gene3D" id="3.30.60.90">
    <property type="match status" value="1"/>
</dbReference>
<dbReference type="PANTHER" id="PTHR20930">
    <property type="entry name" value="OVARIAN CARCINOMA ANTIGEN CA125-RELATED"/>
    <property type="match status" value="1"/>
</dbReference>
<keyword evidence="1" id="KW-0479">Metal-binding</keyword>
<feature type="domain" description="PB1" evidence="7">
    <location>
        <begin position="7"/>
        <end position="91"/>
    </location>
</feature>
<protein>
    <recommendedName>
        <fullName evidence="10">NBR1</fullName>
    </recommendedName>
</protein>
<dbReference type="SUPFAM" id="SSF57850">
    <property type="entry name" value="RING/U-box"/>
    <property type="match status" value="1"/>
</dbReference>
<dbReference type="Pfam" id="PF00569">
    <property type="entry name" value="ZZ"/>
    <property type="match status" value="1"/>
</dbReference>
<name>A0ABD1YPE5_9MARC</name>
<evidence type="ECO:0000256" key="5">
    <source>
        <dbReference type="SAM" id="MobiDB-lite"/>
    </source>
</evidence>
<dbReference type="InterPro" id="IPR032350">
    <property type="entry name" value="Nbr1_FW"/>
</dbReference>
<dbReference type="CDD" id="cd14319">
    <property type="entry name" value="UBA_NBR1"/>
    <property type="match status" value="1"/>
</dbReference>
<evidence type="ECO:0000259" key="6">
    <source>
        <dbReference type="PROSITE" id="PS50135"/>
    </source>
</evidence>
<dbReference type="CDD" id="cd02249">
    <property type="entry name" value="ZZ"/>
    <property type="match status" value="1"/>
</dbReference>
<sequence>MDSVQSHYVVKVKHADTLRRLTLVKQPGGDSGLSFAELEAKIRQVCQISESSKLKLTYLDKDKDKVTLENDDDLKDACIYQGLNPLHLDVVLAPTESNFPGEPSRAPSFKAPILEGLEEPLKEILNNLRPENVKSMFEAYEPLFRDVRHPSQIPDLVENVVKTIASQFASPNGGASPSAAATTDKDMPQNGAPHVQGPGSEAVHYGVSCDGCQKSPITGVRYKSNVKENYDLCSSCHAKAGAPAGEYIIVARPVFRGRHFHRGRMMGPSPWGTFSPMSRHPQCGMRAPHDWLQDGRLDARFVRDVSIFDGTQLAPGTRFTKIWRLRNSGAVPWPANTKLVNVHGDDLGSATVTPLAIGEQGLAPEEEIEVSADCVAPQRTGRYQSVWRLATPWGPKFGHKIWVQIQVVPSDTLNQPAQVDADEVEETSAAEGSVQGDQIREPSTVVPAELGTSDDQAKDVGPSTSPPEFVKDMAGPEEMKDVEGGMLNTGGPERMSDVGSDSMKNMEESFVKVDVNNDGDETPVIQMTEMPFTEAARSDEAVNAPVEVTNTDVPVDKSAESAKAATDGEDGSTDSPLLVKLEAMGFTDRALNVQLLKENAFDLRKTVDALCEVEEWAPALVELEEMGFNDIDLNRRIMFKYGGNLKRVVKELVQLAKYNA</sequence>
<keyword evidence="2 4" id="KW-0863">Zinc-finger</keyword>
<reference evidence="8 9" key="1">
    <citation type="submission" date="2024-09" db="EMBL/GenBank/DDBJ databases">
        <title>Chromosome-scale assembly of Riccia fluitans.</title>
        <authorList>
            <person name="Paukszto L."/>
            <person name="Sawicki J."/>
            <person name="Karawczyk K."/>
            <person name="Piernik-Szablinska J."/>
            <person name="Szczecinska M."/>
            <person name="Mazdziarz M."/>
        </authorList>
    </citation>
    <scope>NUCLEOTIDE SEQUENCE [LARGE SCALE GENOMIC DNA]</scope>
    <source>
        <strain evidence="8">Rf_01</strain>
        <tissue evidence="8">Aerial parts of the thallus</tissue>
    </source>
</reference>
<evidence type="ECO:0000256" key="4">
    <source>
        <dbReference type="PROSITE-ProRule" id="PRU00228"/>
    </source>
</evidence>
<evidence type="ECO:0000313" key="9">
    <source>
        <dbReference type="Proteomes" id="UP001605036"/>
    </source>
</evidence>
<accession>A0ABD1YPE5</accession>
<dbReference type="EMBL" id="JBHFFA010000003">
    <property type="protein sequence ID" value="KAL2632658.1"/>
    <property type="molecule type" value="Genomic_DNA"/>
</dbReference>
<evidence type="ECO:0000256" key="3">
    <source>
        <dbReference type="ARBA" id="ARBA00022833"/>
    </source>
</evidence>
<dbReference type="SMART" id="SM00666">
    <property type="entry name" value="PB1"/>
    <property type="match status" value="1"/>
</dbReference>
<feature type="domain" description="ZZ-type" evidence="6">
    <location>
        <begin position="204"/>
        <end position="255"/>
    </location>
</feature>
<dbReference type="Pfam" id="PF24932">
    <property type="entry name" value="UBA_NBR1_C"/>
    <property type="match status" value="2"/>
</dbReference>
<evidence type="ECO:0000256" key="1">
    <source>
        <dbReference type="ARBA" id="ARBA00022723"/>
    </source>
</evidence>
<dbReference type="Pfam" id="PF00564">
    <property type="entry name" value="PB1"/>
    <property type="match status" value="1"/>
</dbReference>
<dbReference type="InterPro" id="IPR000433">
    <property type="entry name" value="Znf_ZZ"/>
</dbReference>
<dbReference type="InterPro" id="IPR009060">
    <property type="entry name" value="UBA-like_sf"/>
</dbReference>
<evidence type="ECO:0000313" key="8">
    <source>
        <dbReference type="EMBL" id="KAL2632658.1"/>
    </source>
</evidence>
<dbReference type="SUPFAM" id="SSF54277">
    <property type="entry name" value="CAD &amp; PB1 domains"/>
    <property type="match status" value="1"/>
</dbReference>
<feature type="compositionally biased region" description="Low complexity" evidence="5">
    <location>
        <begin position="169"/>
        <end position="181"/>
    </location>
</feature>
<feature type="region of interest" description="Disordered" evidence="5">
    <location>
        <begin position="168"/>
        <end position="197"/>
    </location>
</feature>
<feature type="region of interest" description="Disordered" evidence="5">
    <location>
        <begin position="553"/>
        <end position="573"/>
    </location>
</feature>